<keyword evidence="4" id="KW-0808">Transferase</keyword>
<dbReference type="Pfam" id="PF01757">
    <property type="entry name" value="Acyl_transf_3"/>
    <property type="match status" value="1"/>
</dbReference>
<keyword evidence="2" id="KW-0812">Transmembrane</keyword>
<sequence>MPARRALEALASAKQRPLPGELEPGGSPSVGSGEINPGPVLPMNPGANVTFSNLRAVVILIVVAFHSALPYLASQPPHPFAFDAPPYRWIAFPIIDRERWFGLDLFCAWQDVSLMSLMFLLAGLFTPHGLIRKGAAAYLAERWWRIGLPFVLAVALLSPVAYYSSYLTTATDPSPAAFWQHWRALPMWPAGPQWFLWQLLLLSGLAAALHELMPSWPRAASLIVARCDDRPLLFFAGLTILSALAYVPLAMIFTPWEWTFFGPLSFQLSRPLHYLLYFSAGFAIGSYGCDRSIFRIDGPLARHWPTWVAAACACFALWGGLTSLTMPDWNASPPAYRLAAAFAFPPACATGVIAFVASSLALLRRRSALADSLSTNAYGIYLTHYPFVLWLQYALLGTRLNAVAKAAFVLIVALALSWAASGFLAAGVRLLVHRHSGLPGKGAISDQPR</sequence>
<reference evidence="4 5" key="1">
    <citation type="submission" date="2018-11" db="EMBL/GenBank/DDBJ databases">
        <title>Bradyrhizobium sp. nov., isolated from effective nodules of peanut in China.</title>
        <authorList>
            <person name="Li Y."/>
        </authorList>
    </citation>
    <scope>NUCLEOTIDE SEQUENCE [LARGE SCALE GENOMIC DNA]</scope>
    <source>
        <strain evidence="4 5">CCBAU 51770</strain>
    </source>
</reference>
<evidence type="ECO:0000256" key="1">
    <source>
        <dbReference type="SAM" id="MobiDB-lite"/>
    </source>
</evidence>
<name>A0A4Q0QHK8_9BRAD</name>
<feature type="compositionally biased region" description="Low complexity" evidence="1">
    <location>
        <begin position="17"/>
        <end position="34"/>
    </location>
</feature>
<gene>
    <name evidence="4" type="ORF">EAS61_26650</name>
</gene>
<feature type="transmembrane region" description="Helical" evidence="2">
    <location>
        <begin position="274"/>
        <end position="294"/>
    </location>
</feature>
<dbReference type="AlphaFoldDB" id="A0A4Q0QHK8"/>
<dbReference type="EMBL" id="RKMK01000030">
    <property type="protein sequence ID" value="RXG90152.1"/>
    <property type="molecule type" value="Genomic_DNA"/>
</dbReference>
<dbReference type="PANTHER" id="PTHR36927">
    <property type="entry name" value="BLR4337 PROTEIN"/>
    <property type="match status" value="1"/>
</dbReference>
<dbReference type="Proteomes" id="UP000290174">
    <property type="component" value="Unassembled WGS sequence"/>
</dbReference>
<feature type="transmembrane region" description="Helical" evidence="2">
    <location>
        <begin position="143"/>
        <end position="163"/>
    </location>
</feature>
<feature type="transmembrane region" description="Helical" evidence="2">
    <location>
        <begin position="306"/>
        <end position="326"/>
    </location>
</feature>
<organism evidence="4 5">
    <name type="scientific">Bradyrhizobium zhanjiangense</name>
    <dbReference type="NCBI Taxonomy" id="1325107"/>
    <lineage>
        <taxon>Bacteria</taxon>
        <taxon>Pseudomonadati</taxon>
        <taxon>Pseudomonadota</taxon>
        <taxon>Alphaproteobacteria</taxon>
        <taxon>Hyphomicrobiales</taxon>
        <taxon>Nitrobacteraceae</taxon>
        <taxon>Bradyrhizobium</taxon>
    </lineage>
</organism>
<dbReference type="GO" id="GO:0016747">
    <property type="term" value="F:acyltransferase activity, transferring groups other than amino-acyl groups"/>
    <property type="evidence" value="ECO:0007669"/>
    <property type="project" value="InterPro"/>
</dbReference>
<proteinExistence type="predicted"/>
<keyword evidence="4" id="KW-0012">Acyltransferase</keyword>
<dbReference type="RefSeq" id="WP_128956538.1">
    <property type="nucleotide sequence ID" value="NZ_RKMK01000030.1"/>
</dbReference>
<feature type="transmembrane region" description="Helical" evidence="2">
    <location>
        <begin position="194"/>
        <end position="212"/>
    </location>
</feature>
<evidence type="ECO:0000259" key="3">
    <source>
        <dbReference type="Pfam" id="PF01757"/>
    </source>
</evidence>
<feature type="transmembrane region" description="Helical" evidence="2">
    <location>
        <begin position="407"/>
        <end position="432"/>
    </location>
</feature>
<feature type="transmembrane region" description="Helical" evidence="2">
    <location>
        <begin position="232"/>
        <end position="254"/>
    </location>
</feature>
<comment type="caution">
    <text evidence="4">The sequence shown here is derived from an EMBL/GenBank/DDBJ whole genome shotgun (WGS) entry which is preliminary data.</text>
</comment>
<feature type="domain" description="Acyltransferase 3" evidence="3">
    <location>
        <begin position="53"/>
        <end position="420"/>
    </location>
</feature>
<feature type="region of interest" description="Disordered" evidence="1">
    <location>
        <begin position="17"/>
        <end position="37"/>
    </location>
</feature>
<feature type="transmembrane region" description="Helical" evidence="2">
    <location>
        <begin position="338"/>
        <end position="363"/>
    </location>
</feature>
<accession>A0A4Q0QHK8</accession>
<dbReference type="InterPro" id="IPR050623">
    <property type="entry name" value="Glucan_succinyl_AcylTrfase"/>
</dbReference>
<feature type="transmembrane region" description="Helical" evidence="2">
    <location>
        <begin position="53"/>
        <end position="73"/>
    </location>
</feature>
<evidence type="ECO:0000313" key="4">
    <source>
        <dbReference type="EMBL" id="RXG90152.1"/>
    </source>
</evidence>
<keyword evidence="2" id="KW-0472">Membrane</keyword>
<protein>
    <submittedName>
        <fullName evidence="4">Acyltransferase</fullName>
    </submittedName>
</protein>
<keyword evidence="2" id="KW-1133">Transmembrane helix</keyword>
<feature type="transmembrane region" description="Helical" evidence="2">
    <location>
        <begin position="112"/>
        <end position="131"/>
    </location>
</feature>
<dbReference type="PANTHER" id="PTHR36927:SF4">
    <property type="entry name" value="BLR5718 PROTEIN"/>
    <property type="match status" value="1"/>
</dbReference>
<dbReference type="InterPro" id="IPR002656">
    <property type="entry name" value="Acyl_transf_3_dom"/>
</dbReference>
<evidence type="ECO:0000313" key="5">
    <source>
        <dbReference type="Proteomes" id="UP000290174"/>
    </source>
</evidence>
<evidence type="ECO:0000256" key="2">
    <source>
        <dbReference type="SAM" id="Phobius"/>
    </source>
</evidence>
<feature type="transmembrane region" description="Helical" evidence="2">
    <location>
        <begin position="375"/>
        <end position="395"/>
    </location>
</feature>